<keyword evidence="2" id="KW-1185">Reference proteome</keyword>
<gene>
    <name evidence="1" type="ORF">KSP40_PGU017329</name>
</gene>
<sequence>MVSTGRPTNVWPAIIRYNWSTSSLTTNECIIKLASGATIAVELSRSEAILKCVLGDFG</sequence>
<protein>
    <submittedName>
        <fullName evidence="1">Uncharacterized protein</fullName>
    </submittedName>
</protein>
<reference evidence="1 2" key="1">
    <citation type="journal article" date="2022" name="Nat. Plants">
        <title>Genomes of leafy and leafless Platanthera orchids illuminate the evolution of mycoheterotrophy.</title>
        <authorList>
            <person name="Li M.H."/>
            <person name="Liu K.W."/>
            <person name="Li Z."/>
            <person name="Lu H.C."/>
            <person name="Ye Q.L."/>
            <person name="Zhang D."/>
            <person name="Wang J.Y."/>
            <person name="Li Y.F."/>
            <person name="Zhong Z.M."/>
            <person name="Liu X."/>
            <person name="Yu X."/>
            <person name="Liu D.K."/>
            <person name="Tu X.D."/>
            <person name="Liu B."/>
            <person name="Hao Y."/>
            <person name="Liao X.Y."/>
            <person name="Jiang Y.T."/>
            <person name="Sun W.H."/>
            <person name="Chen J."/>
            <person name="Chen Y.Q."/>
            <person name="Ai Y."/>
            <person name="Zhai J.W."/>
            <person name="Wu S.S."/>
            <person name="Zhou Z."/>
            <person name="Hsiao Y.Y."/>
            <person name="Wu W.L."/>
            <person name="Chen Y.Y."/>
            <person name="Lin Y.F."/>
            <person name="Hsu J.L."/>
            <person name="Li C.Y."/>
            <person name="Wang Z.W."/>
            <person name="Zhao X."/>
            <person name="Zhong W.Y."/>
            <person name="Ma X.K."/>
            <person name="Ma L."/>
            <person name="Huang J."/>
            <person name="Chen G.Z."/>
            <person name="Huang M.Z."/>
            <person name="Huang L."/>
            <person name="Peng D.H."/>
            <person name="Luo Y.B."/>
            <person name="Zou S.Q."/>
            <person name="Chen S.P."/>
            <person name="Lan S."/>
            <person name="Tsai W.C."/>
            <person name="Van de Peer Y."/>
            <person name="Liu Z.J."/>
        </authorList>
    </citation>
    <scope>NUCLEOTIDE SEQUENCE [LARGE SCALE GENOMIC DNA]</scope>
    <source>
        <strain evidence="1">Lor288</strain>
    </source>
</reference>
<organism evidence="1 2">
    <name type="scientific">Platanthera guangdongensis</name>
    <dbReference type="NCBI Taxonomy" id="2320717"/>
    <lineage>
        <taxon>Eukaryota</taxon>
        <taxon>Viridiplantae</taxon>
        <taxon>Streptophyta</taxon>
        <taxon>Embryophyta</taxon>
        <taxon>Tracheophyta</taxon>
        <taxon>Spermatophyta</taxon>
        <taxon>Magnoliopsida</taxon>
        <taxon>Liliopsida</taxon>
        <taxon>Asparagales</taxon>
        <taxon>Orchidaceae</taxon>
        <taxon>Orchidoideae</taxon>
        <taxon>Orchideae</taxon>
        <taxon>Orchidinae</taxon>
        <taxon>Platanthera</taxon>
    </lineage>
</organism>
<dbReference type="EMBL" id="JBBWWR010000021">
    <property type="protein sequence ID" value="KAK8937545.1"/>
    <property type="molecule type" value="Genomic_DNA"/>
</dbReference>
<evidence type="ECO:0000313" key="2">
    <source>
        <dbReference type="Proteomes" id="UP001412067"/>
    </source>
</evidence>
<accession>A0ABR2LCB0</accession>
<dbReference type="Proteomes" id="UP001412067">
    <property type="component" value="Unassembled WGS sequence"/>
</dbReference>
<evidence type="ECO:0000313" key="1">
    <source>
        <dbReference type="EMBL" id="KAK8937545.1"/>
    </source>
</evidence>
<comment type="caution">
    <text evidence="1">The sequence shown here is derived from an EMBL/GenBank/DDBJ whole genome shotgun (WGS) entry which is preliminary data.</text>
</comment>
<name>A0ABR2LCB0_9ASPA</name>
<proteinExistence type="predicted"/>